<comment type="pathway">
    <text evidence="1">Cofactor biosynthesis; molybdopterin biosynthesis.</text>
</comment>
<dbReference type="GO" id="GO:0005829">
    <property type="term" value="C:cytosol"/>
    <property type="evidence" value="ECO:0007669"/>
    <property type="project" value="TreeGrafter"/>
</dbReference>
<evidence type="ECO:0000256" key="4">
    <source>
        <dbReference type="ARBA" id="ARBA00023150"/>
    </source>
</evidence>
<dbReference type="Gene3D" id="3.90.105.10">
    <property type="entry name" value="Molybdopterin biosynthesis moea protein, domain 2"/>
    <property type="match status" value="1"/>
</dbReference>
<dbReference type="Pfam" id="PF00994">
    <property type="entry name" value="MoCF_biosynth"/>
    <property type="match status" value="2"/>
</dbReference>
<feature type="compositionally biased region" description="Polar residues" evidence="5">
    <location>
        <begin position="790"/>
        <end position="799"/>
    </location>
</feature>
<evidence type="ECO:0000313" key="8">
    <source>
        <dbReference type="Proteomes" id="UP000078113"/>
    </source>
</evidence>
<dbReference type="PROSITE" id="PS01079">
    <property type="entry name" value="MOCF_BIOSYNTHESIS_2"/>
    <property type="match status" value="1"/>
</dbReference>
<dbReference type="Gene3D" id="2.170.190.11">
    <property type="entry name" value="Molybdopterin biosynthesis moea protein, domain 3"/>
    <property type="match status" value="1"/>
</dbReference>
<feature type="region of interest" description="Disordered" evidence="5">
    <location>
        <begin position="1"/>
        <end position="29"/>
    </location>
</feature>
<dbReference type="SUPFAM" id="SSF53218">
    <property type="entry name" value="Molybdenum cofactor biosynthesis proteins"/>
    <property type="match status" value="2"/>
</dbReference>
<keyword evidence="8" id="KW-1185">Reference proteome</keyword>
<feature type="region of interest" description="Disordered" evidence="5">
    <location>
        <begin position="52"/>
        <end position="99"/>
    </location>
</feature>
<proteinExistence type="inferred from homology"/>
<dbReference type="GO" id="GO:0061599">
    <property type="term" value="F:molybdopterin molybdotransferase activity"/>
    <property type="evidence" value="ECO:0007669"/>
    <property type="project" value="TreeGrafter"/>
</dbReference>
<feature type="region of interest" description="Disordered" evidence="5">
    <location>
        <begin position="337"/>
        <end position="378"/>
    </location>
</feature>
<feature type="region of interest" description="Disordered" evidence="5">
    <location>
        <begin position="287"/>
        <end position="312"/>
    </location>
</feature>
<dbReference type="SUPFAM" id="SSF63882">
    <property type="entry name" value="MoeA N-terminal region -like"/>
    <property type="match status" value="1"/>
</dbReference>
<dbReference type="SUPFAM" id="SSF63867">
    <property type="entry name" value="MoeA C-terminal domain-like"/>
    <property type="match status" value="1"/>
</dbReference>
<evidence type="ECO:0000313" key="7">
    <source>
        <dbReference type="EMBL" id="KAE8267729.1"/>
    </source>
</evidence>
<evidence type="ECO:0000256" key="5">
    <source>
        <dbReference type="SAM" id="MobiDB-lite"/>
    </source>
</evidence>
<dbReference type="SMART" id="SM00852">
    <property type="entry name" value="MoCF_biosynth"/>
    <property type="match status" value="2"/>
</dbReference>
<accession>A0A8X7N828</accession>
<dbReference type="Pfam" id="PF03453">
    <property type="entry name" value="MoeA_N"/>
    <property type="match status" value="1"/>
</dbReference>
<protein>
    <recommendedName>
        <fullName evidence="6">MoaB/Mog domain-containing protein</fullName>
    </recommendedName>
</protein>
<feature type="compositionally biased region" description="Basic and acidic residues" evidence="5">
    <location>
        <begin position="287"/>
        <end position="299"/>
    </location>
</feature>
<dbReference type="InterPro" id="IPR036425">
    <property type="entry name" value="MoaB/Mog-like_dom_sf"/>
</dbReference>
<dbReference type="InterPro" id="IPR005111">
    <property type="entry name" value="MoeA_C_domain_IV"/>
</dbReference>
<dbReference type="InterPro" id="IPR001453">
    <property type="entry name" value="MoaB/Mog_dom"/>
</dbReference>
<evidence type="ECO:0000256" key="2">
    <source>
        <dbReference type="ARBA" id="ARBA00007589"/>
    </source>
</evidence>
<name>A0A8X7N828_9BASI</name>
<dbReference type="PANTHER" id="PTHR10192:SF5">
    <property type="entry name" value="GEPHYRIN"/>
    <property type="match status" value="1"/>
</dbReference>
<feature type="region of interest" description="Disordered" evidence="5">
    <location>
        <begin position="790"/>
        <end position="818"/>
    </location>
</feature>
<dbReference type="InterPro" id="IPR005110">
    <property type="entry name" value="MoeA_linker/N"/>
</dbReference>
<feature type="compositionally biased region" description="Polar residues" evidence="5">
    <location>
        <begin position="52"/>
        <end position="68"/>
    </location>
</feature>
<evidence type="ECO:0000259" key="6">
    <source>
        <dbReference type="SMART" id="SM00852"/>
    </source>
</evidence>
<dbReference type="EMBL" id="LWDG02000202">
    <property type="protein sequence ID" value="KAE8267729.1"/>
    <property type="molecule type" value="Genomic_DNA"/>
</dbReference>
<organism evidence="7 8">
    <name type="scientific">Tilletia walkeri</name>
    <dbReference type="NCBI Taxonomy" id="117179"/>
    <lineage>
        <taxon>Eukaryota</taxon>
        <taxon>Fungi</taxon>
        <taxon>Dikarya</taxon>
        <taxon>Basidiomycota</taxon>
        <taxon>Ustilaginomycotina</taxon>
        <taxon>Exobasidiomycetes</taxon>
        <taxon>Tilletiales</taxon>
        <taxon>Tilletiaceae</taxon>
        <taxon>Tilletia</taxon>
    </lineage>
</organism>
<dbReference type="InterPro" id="IPR036135">
    <property type="entry name" value="MoeA_linker/N_sf"/>
</dbReference>
<keyword evidence="4" id="KW-0501">Molybdenum cofactor biosynthesis</keyword>
<dbReference type="PROSITE" id="PS01078">
    <property type="entry name" value="MOCF_BIOSYNTHESIS_1"/>
    <property type="match status" value="1"/>
</dbReference>
<dbReference type="CDD" id="cd00887">
    <property type="entry name" value="MoeA"/>
    <property type="match status" value="1"/>
</dbReference>
<reference evidence="7" key="2">
    <citation type="journal article" date="2019" name="IMA Fungus">
        <title>Genome sequencing and comparison of five Tilletia species to identify candidate genes for the detection of regulated species infecting wheat.</title>
        <authorList>
            <person name="Nguyen H.D.T."/>
            <person name="Sultana T."/>
            <person name="Kesanakurti P."/>
            <person name="Hambleton S."/>
        </authorList>
    </citation>
    <scope>NUCLEOTIDE SEQUENCE</scope>
    <source>
        <strain evidence="7">DAOMC 236422</strain>
    </source>
</reference>
<dbReference type="Pfam" id="PF03454">
    <property type="entry name" value="MoeA_C"/>
    <property type="match status" value="1"/>
</dbReference>
<evidence type="ECO:0000256" key="3">
    <source>
        <dbReference type="ARBA" id="ARBA00008339"/>
    </source>
</evidence>
<dbReference type="InterPro" id="IPR008284">
    <property type="entry name" value="MoCF_biosynth_CS"/>
</dbReference>
<feature type="domain" description="MoaB/Mog" evidence="6">
    <location>
        <begin position="118"/>
        <end position="272"/>
    </location>
</feature>
<evidence type="ECO:0000256" key="1">
    <source>
        <dbReference type="ARBA" id="ARBA00005046"/>
    </source>
</evidence>
<dbReference type="AlphaFoldDB" id="A0A8X7N828"/>
<reference evidence="7" key="1">
    <citation type="submission" date="2016-04" db="EMBL/GenBank/DDBJ databases">
        <authorList>
            <person name="Nguyen H.D."/>
            <person name="Samba Siva P."/>
            <person name="Cullis J."/>
            <person name="Levesque C.A."/>
            <person name="Hambleton S."/>
        </authorList>
    </citation>
    <scope>NUCLEOTIDE SEQUENCE</scope>
    <source>
        <strain evidence="7">DAOMC 236422</strain>
    </source>
</reference>
<dbReference type="Proteomes" id="UP000078113">
    <property type="component" value="Unassembled WGS sequence"/>
</dbReference>
<dbReference type="FunFam" id="3.40.980.10:FF:000001">
    <property type="entry name" value="Molybdopterin molybdenumtransferase"/>
    <property type="match status" value="1"/>
</dbReference>
<sequence>MPLSVKRSTYTASAAPPSEAYGAPSGRGATPSAGFAGVGSYAGGGGGTINNTNVAPSTRAGTVNNANVPPSVRAGTNVAPSTRVGTNNNAAPSTRAAQSVAPPGTFVTVPSEYIYTVGILTISDTAAKHPDTDTSGPLIRSVLEAHPADAFRIVGQATVPDDIEQIRKYVKMWTDQQRCALVLTTGGTGFGVRDSTTEAITPLITKVTPALTHALTAFSVKKTPYAVLSRAITGIRQPAGHGTPGTLIVCMPGSAKAVREYCDFLFGEANQGLILHALDLIQGGTGKEVHQDMQREGTTHARSASSSSSSGIGSYSPSVAQFSAGGKLGTHVAAASLHSHTHSHGGQSHNTPRPRTLQGSEGGAAYITHDPTGAASTRHRISPYPILDLDQALGLIDRFTPSPNMPRITTSTNPGLSGNPLVTTTSLSILPTPHAVGSGLRGHVLAEDVRATADLPPGPTSNVDGYAVSANETAIGEYKVITASTLARRAREGAAGASMPRHGEVYRINTGQGLPLGTDAVVMVEDTILVEAALASSATSPAGEERRIRILAQIDVGENVRPKGSDVSRGTVVLQKGTTLGALGGEIGTLAFVGRKEVLVYPKPRVAVLSTGTELLDVSLAPGMKRVGEEGATSPKVGAAVQAAAEIAAQQQPWGFTVYDANRPGLIAAIEGQGFEVIDLGIVGDDLEATTKALRRGLKHADIVITTGGTSMGESDLLKPIIERELRGAIHFGRVAMKPGKPTTFATIAATDPNEIDRLLFALPGNPASALVCFYVFVLPSLRKLAGHSPTTPLNQHQQYAERGRMGGPVEDESREPIGNPWSLPKVTVVLAQSVMTDARPEFHRVVVRAENGQFVAYSTGNQRSSGMHSMATANALVCVPARRKDMPIYRLEAGEKVEAILLG</sequence>
<comment type="similarity">
    <text evidence="2">In the N-terminal section; belongs to the MoaB/Mog family.</text>
</comment>
<feature type="compositionally biased region" description="Polar residues" evidence="5">
    <location>
        <begin position="350"/>
        <end position="359"/>
    </location>
</feature>
<feature type="compositionally biased region" description="Polar residues" evidence="5">
    <location>
        <begin position="78"/>
        <end position="97"/>
    </location>
</feature>
<dbReference type="Gene3D" id="2.40.340.10">
    <property type="entry name" value="MoeA, C-terminal, domain IV"/>
    <property type="match status" value="1"/>
</dbReference>
<feature type="compositionally biased region" description="Polar residues" evidence="5">
    <location>
        <begin position="1"/>
        <end position="12"/>
    </location>
</feature>
<dbReference type="GO" id="GO:0006777">
    <property type="term" value="P:Mo-molybdopterin cofactor biosynthetic process"/>
    <property type="evidence" value="ECO:0007669"/>
    <property type="project" value="UniProtKB-KW"/>
</dbReference>
<dbReference type="InterPro" id="IPR036688">
    <property type="entry name" value="MoeA_C_domain_IV_sf"/>
</dbReference>
<feature type="compositionally biased region" description="Low complexity" evidence="5">
    <location>
        <begin position="337"/>
        <end position="349"/>
    </location>
</feature>
<dbReference type="CDD" id="cd00886">
    <property type="entry name" value="MogA_MoaB"/>
    <property type="match status" value="1"/>
</dbReference>
<feature type="compositionally biased region" description="Low complexity" evidence="5">
    <location>
        <begin position="303"/>
        <end position="312"/>
    </location>
</feature>
<comment type="similarity">
    <text evidence="3">In the C-terminal section; belongs to the MoeA family.</text>
</comment>
<dbReference type="PANTHER" id="PTHR10192">
    <property type="entry name" value="MOLYBDOPTERIN BIOSYNTHESIS PROTEIN"/>
    <property type="match status" value="1"/>
</dbReference>
<feature type="domain" description="MoaB/Mog" evidence="6">
    <location>
        <begin position="607"/>
        <end position="784"/>
    </location>
</feature>
<gene>
    <name evidence="7" type="ORF">A4X09_0g4615</name>
</gene>
<dbReference type="Gene3D" id="3.40.980.10">
    <property type="entry name" value="MoaB/Mog-like domain"/>
    <property type="match status" value="2"/>
</dbReference>
<dbReference type="NCBIfam" id="TIGR00177">
    <property type="entry name" value="molyb_syn"/>
    <property type="match status" value="2"/>
</dbReference>
<dbReference type="InterPro" id="IPR038987">
    <property type="entry name" value="MoeA-like"/>
</dbReference>
<comment type="caution">
    <text evidence="7">The sequence shown here is derived from an EMBL/GenBank/DDBJ whole genome shotgun (WGS) entry which is preliminary data.</text>
</comment>